<keyword evidence="2" id="KW-1185">Reference proteome</keyword>
<proteinExistence type="predicted"/>
<accession>A0ABR9RX86</accession>
<feature type="non-terminal residue" evidence="1">
    <location>
        <position position="1"/>
    </location>
</feature>
<comment type="caution">
    <text evidence="1">The sequence shown here is derived from an EMBL/GenBank/DDBJ whole genome shotgun (WGS) entry which is preliminary data.</text>
</comment>
<organism evidence="1 2">
    <name type="scientific">Nocardioides malaquae</name>
    <dbReference type="NCBI Taxonomy" id="2773426"/>
    <lineage>
        <taxon>Bacteria</taxon>
        <taxon>Bacillati</taxon>
        <taxon>Actinomycetota</taxon>
        <taxon>Actinomycetes</taxon>
        <taxon>Propionibacteriales</taxon>
        <taxon>Nocardioidaceae</taxon>
        <taxon>Nocardioides</taxon>
    </lineage>
</organism>
<gene>
    <name evidence="1" type="ORF">IEQ44_16125</name>
</gene>
<evidence type="ECO:0000313" key="2">
    <source>
        <dbReference type="Proteomes" id="UP000756387"/>
    </source>
</evidence>
<dbReference type="Proteomes" id="UP000756387">
    <property type="component" value="Unassembled WGS sequence"/>
</dbReference>
<protein>
    <submittedName>
        <fullName evidence="1">Uncharacterized protein</fullName>
    </submittedName>
</protein>
<sequence length="85" mass="9390">LSKVIQRAIQSAPVARVIGRINSANYKVFGKEIYDNSNTVLASIPKQEKYIFQGGIWNSISGANEVNFNAKFDFFGTSFSAAGYY</sequence>
<feature type="non-terminal residue" evidence="1">
    <location>
        <position position="85"/>
    </location>
</feature>
<evidence type="ECO:0000313" key="1">
    <source>
        <dbReference type="EMBL" id="MBE7326159.1"/>
    </source>
</evidence>
<reference evidence="1 2" key="1">
    <citation type="submission" date="2020-10" db="EMBL/GenBank/DDBJ databases">
        <title>Nocardioides sp. isolated from sludge.</title>
        <authorList>
            <person name="Zhang X."/>
        </authorList>
    </citation>
    <scope>NUCLEOTIDE SEQUENCE [LARGE SCALE GENOMIC DNA]</scope>
    <source>
        <strain evidence="1 2">Y6</strain>
    </source>
</reference>
<name>A0ABR9RX86_9ACTN</name>
<dbReference type="EMBL" id="JADCSA010000665">
    <property type="protein sequence ID" value="MBE7326159.1"/>
    <property type="molecule type" value="Genomic_DNA"/>
</dbReference>